<accession>A0A1I6ADD2</accession>
<keyword evidence="2" id="KW-1185">Reference proteome</keyword>
<dbReference type="EMBL" id="FOXV01000017">
    <property type="protein sequence ID" value="SFQ66577.1"/>
    <property type="molecule type" value="Genomic_DNA"/>
</dbReference>
<dbReference type="STRING" id="93684.SAMN05421853_11772"/>
<proteinExistence type="predicted"/>
<organism evidence="1 2">
    <name type="scientific">Roseivivax halotolerans</name>
    <dbReference type="NCBI Taxonomy" id="93684"/>
    <lineage>
        <taxon>Bacteria</taxon>
        <taxon>Pseudomonadati</taxon>
        <taxon>Pseudomonadota</taxon>
        <taxon>Alphaproteobacteria</taxon>
        <taxon>Rhodobacterales</taxon>
        <taxon>Roseobacteraceae</taxon>
        <taxon>Roseivivax</taxon>
    </lineage>
</organism>
<name>A0A1I6ADD2_9RHOB</name>
<sequence length="231" mass="25697">MDLIMDGEYSTREAAAALQHGNFGVFQRNYNASKMNLLPRFKETKRGHVEYSLIAERALHLAVAATHSREIARATTWGILDELVSSAVPSGTEIKGDLASGYERLAELEPSEGHQPLDLRIACTSPQMVFSESIISRDPDQRTWAVYHLRGDGARALVTLMQDDAKHKNTLQDARAASFEMATQFASSERVRDLLGEAASYPQILDLTGVFLSFEANLRFQHELRSAGRMD</sequence>
<dbReference type="RefSeq" id="WP_093015406.1">
    <property type="nucleotide sequence ID" value="NZ_FOXV01000017.1"/>
</dbReference>
<gene>
    <name evidence="1" type="ORF">SAMN05421853_11772</name>
</gene>
<reference evidence="2" key="1">
    <citation type="submission" date="2016-10" db="EMBL/GenBank/DDBJ databases">
        <authorList>
            <person name="Varghese N."/>
            <person name="Submissions S."/>
        </authorList>
    </citation>
    <scope>NUCLEOTIDE SEQUENCE [LARGE SCALE GENOMIC DNA]</scope>
    <source>
        <strain evidence="2">JCM 10271</strain>
    </source>
</reference>
<dbReference type="AlphaFoldDB" id="A0A1I6ADD2"/>
<evidence type="ECO:0000313" key="2">
    <source>
        <dbReference type="Proteomes" id="UP000243106"/>
    </source>
</evidence>
<evidence type="ECO:0000313" key="1">
    <source>
        <dbReference type="EMBL" id="SFQ66577.1"/>
    </source>
</evidence>
<dbReference type="Proteomes" id="UP000243106">
    <property type="component" value="Unassembled WGS sequence"/>
</dbReference>
<protein>
    <submittedName>
        <fullName evidence="1">Uncharacterized protein</fullName>
    </submittedName>
</protein>